<keyword evidence="3" id="KW-0456">Lyase</keyword>
<evidence type="ECO:0000313" key="4">
    <source>
        <dbReference type="Proteomes" id="UP000064183"/>
    </source>
</evidence>
<evidence type="ECO:0000313" key="3">
    <source>
        <dbReference type="EMBL" id="ALU92347.1"/>
    </source>
</evidence>
<feature type="compositionally biased region" description="Low complexity" evidence="2">
    <location>
        <begin position="463"/>
        <end position="473"/>
    </location>
</feature>
<evidence type="ECO:0000256" key="1">
    <source>
        <dbReference type="ARBA" id="ARBA00022581"/>
    </source>
</evidence>
<dbReference type="InterPro" id="IPR016024">
    <property type="entry name" value="ARM-type_fold"/>
</dbReference>
<evidence type="ECO:0000256" key="2">
    <source>
        <dbReference type="SAM" id="MobiDB-lite"/>
    </source>
</evidence>
<dbReference type="RefSeq" id="WP_010062710.1">
    <property type="nucleotide sequence ID" value="NZ_CP013738.1"/>
</dbReference>
<feature type="region of interest" description="Disordered" evidence="2">
    <location>
        <begin position="1479"/>
        <end position="1503"/>
    </location>
</feature>
<dbReference type="Pfam" id="PF13646">
    <property type="entry name" value="HEAT_2"/>
    <property type="match status" value="1"/>
</dbReference>
<feature type="compositionally biased region" description="Pro residues" evidence="2">
    <location>
        <begin position="619"/>
        <end position="629"/>
    </location>
</feature>
<dbReference type="KEGG" id="sgb:WQO_02625"/>
<feature type="region of interest" description="Disordered" evidence="2">
    <location>
        <begin position="613"/>
        <end position="647"/>
    </location>
</feature>
<dbReference type="STRING" id="1172567.WQO_02625"/>
<protein>
    <submittedName>
        <fullName evidence="3">PBS lyase</fullName>
    </submittedName>
</protein>
<feature type="compositionally biased region" description="Pro residues" evidence="2">
    <location>
        <begin position="1482"/>
        <end position="1492"/>
    </location>
</feature>
<dbReference type="EMBL" id="CP013738">
    <property type="protein sequence ID" value="ALU92347.1"/>
    <property type="molecule type" value="Genomic_DNA"/>
</dbReference>
<feature type="compositionally biased region" description="Low complexity" evidence="2">
    <location>
        <begin position="484"/>
        <end position="502"/>
    </location>
</feature>
<feature type="region of interest" description="Disordered" evidence="2">
    <location>
        <begin position="463"/>
        <end position="519"/>
    </location>
</feature>
<dbReference type="InterPro" id="IPR011989">
    <property type="entry name" value="ARM-like"/>
</dbReference>
<dbReference type="GO" id="GO:0016829">
    <property type="term" value="F:lyase activity"/>
    <property type="evidence" value="ECO:0007669"/>
    <property type="project" value="UniProtKB-KW"/>
</dbReference>
<dbReference type="Proteomes" id="UP000064183">
    <property type="component" value="Chromosome"/>
</dbReference>
<name>A0A0U3LAJ8_STRGL</name>
<feature type="region of interest" description="Disordered" evidence="2">
    <location>
        <begin position="1263"/>
        <end position="1286"/>
    </location>
</feature>
<feature type="compositionally biased region" description="Pro residues" evidence="2">
    <location>
        <begin position="474"/>
        <end position="483"/>
    </location>
</feature>
<organism evidence="3 4">
    <name type="scientific">Streptomyces globisporus C-1027</name>
    <dbReference type="NCBI Taxonomy" id="1172567"/>
    <lineage>
        <taxon>Bacteria</taxon>
        <taxon>Bacillati</taxon>
        <taxon>Actinomycetota</taxon>
        <taxon>Actinomycetes</taxon>
        <taxon>Kitasatosporales</taxon>
        <taxon>Streptomycetaceae</taxon>
        <taxon>Streptomyces</taxon>
    </lineage>
</organism>
<dbReference type="SUPFAM" id="SSF48371">
    <property type="entry name" value="ARM repeat"/>
    <property type="match status" value="1"/>
</dbReference>
<dbReference type="GeneID" id="27781187"/>
<proteinExistence type="predicted"/>
<dbReference type="Gene3D" id="1.25.10.10">
    <property type="entry name" value="Leucine-rich Repeat Variant"/>
    <property type="match status" value="2"/>
</dbReference>
<feature type="region of interest" description="Disordered" evidence="2">
    <location>
        <begin position="1196"/>
        <end position="1216"/>
    </location>
</feature>
<reference evidence="3 4" key="1">
    <citation type="journal article" date="2012" name="J. Bacteriol.">
        <title>Draft genome sequence of Streptomyces globisporus C-1027, which produces an antitumor antibiotic consisting of a nine-membered enediyne with a chromoprotein.</title>
        <authorList>
            <person name="Wang L."/>
            <person name="Wang S."/>
            <person name="He Q."/>
            <person name="Yu T."/>
            <person name="Li Q."/>
            <person name="Hong B."/>
        </authorList>
    </citation>
    <scope>NUCLEOTIDE SEQUENCE [LARGE SCALE GENOMIC DNA]</scope>
    <source>
        <strain evidence="3 4">C-1027</strain>
    </source>
</reference>
<keyword evidence="1" id="KW-0945">Host-virus interaction</keyword>
<gene>
    <name evidence="3" type="ORF">WQO_02625</name>
</gene>
<dbReference type="PANTHER" id="PTHR13037:SF24">
    <property type="entry name" value="POLYCOMB PROTEIN PCL-RELATED"/>
    <property type="match status" value="1"/>
</dbReference>
<dbReference type="PANTHER" id="PTHR13037">
    <property type="entry name" value="FORMIN"/>
    <property type="match status" value="1"/>
</dbReference>
<dbReference type="SMART" id="SM00567">
    <property type="entry name" value="EZ_HEAT"/>
    <property type="match status" value="5"/>
</dbReference>
<feature type="compositionally biased region" description="Low complexity" evidence="2">
    <location>
        <begin position="1263"/>
        <end position="1276"/>
    </location>
</feature>
<dbReference type="InterPro" id="IPR004155">
    <property type="entry name" value="PBS_lyase_HEAT"/>
</dbReference>
<feature type="compositionally biased region" description="Pro residues" evidence="2">
    <location>
        <begin position="503"/>
        <end position="517"/>
    </location>
</feature>
<sequence length="1662" mass="175160">MTTPPDDPISDALDRADAGLLARRLDARTCPPDLLGRLVRHPVPRLRHLGLTLLAERTDTPNAPDADDGQLALVAHLLPDTVGSSPEESLLLAGLHARLGPRKPRPRLPDWRAAVLPARVRIAWLRTELVGDPAVLHTEPAGEPLYRAVRESAAADAHRPDRLVAELIGTGDPVLQAEALRLAREGLHAGLLAPAFVHDRLVRLLDAPDHDIVTGALRELAEPWAAVTPLSPSLLTRSAGARGGGGGALAAAVLVAAARHGHHAVLWNTAEDPAGAPALRRQAVELLGERAERTDVGRLVALAATDPLLLAGPVLTCLRGLHRRGHFPADRDAGPVLGLALTDHTVPAEDVATVLYTCRRPLFDALVDAPPAAPDWPRRLELLVALERQGVTDVPIGETIARLLPAARNPRPFLAAIRALRPPNAEDAVLALLPSAPSAALDALEAIGGDRTRSALARAFGIDAPTDAPGSAPDGPPEAPDSPPQASGGPSPASGGRPSGLGAPPPAPDRSPRPPIAPELRPVRDRALALLWHLTRVPEQRRDLLGRLDPRHLPHAVEADLGAPDERELAVLRARVDADAPVAALRRIAEYAGTGALPLVSDLLLRIVRDLAAPRDPDAGPPRPRPRTPYPDLVSAGRPRPDGEPELPAEALEAVRALGSRLWRRRRIRPVCLLDAPDDTGAGHAFLTATVLGLLERPGLTGGEQAVLLKALLQVPATAATRARVHRLLRSRDPHVRKHVIALLAHDGSGADARALSATLVPLTSDPDIRTVRAALLALGTARADWAGEAVAACLDHPNMNIRKTAAATLLHAGAPASVPHLLRALGRDDNPGLRTALTRALGAVVGDARTATLLAAAEAAGDERTRRLLLSALDGEVTARAVLALDAGASPVVPALLALVADGGVRLADGSGSVADLAEPLARHGVPMPQDAPGRAATGADPDVATLLRTGWDPDTALRIARRPAPPDTADAHEIPAARALLDHWLGLAARTDEAGLRSRLLRCALRLCPGPWSADEVAVLARHAGTVTEAFGTAAGGGEAAGFDGEAGELIDVLHAVAPHLPAGRRLPVVEALRALPPAGPGGSPRPEAAACPLPLLRRLGAVLVRADLDRALTAAHLGADPWRAAPAVLGEAFGVPGEGVTTEEPAAWQDELAAAARTPEALAEFRGRNATAAVGAPHPPGAEGVGRVVERSPRAANATGPTAERPAHPPAVPRSRRLLRALVEAYPGAASEARAHLVDWMTELQPLDAPEWTIAETRAANAAAGAPARPPQADDLDQPRSAAQRSRLLAMLDAESQERRTAAASALRDWPEPDVSRALLRAYLRGRIDVLPGTASPHPVLDRELTTHGVLPERALRWVDRLPEDDLPPLVPLLVAWWEHGPPAVHEAARTALRRVPADALAHLLAPRIEAGERGLLDLLTGLRLLRTPLLTRSERLLRTEGREALADALVLLDGPLRAPGTAPEDAAALVSLRTPSRAPVPPADPPSLPGLLDLARTGPPGRTREVLTRLVEEYAPGARPDPELRALIEELLRHPRAGVRLHAHRVSRALFDRDTHARLTALLLADPLPDVVRMAVRTLGRAAWAPVLPDLVRLLDHAKPAVRRAARDAVVGFGGAAVPALRRAEAHARPDRRSLYTEVLTQITDEQATNGRITDGRA</sequence>
<accession>A0A0U3LAJ8</accession>